<dbReference type="InParanoid" id="A0A068VBP0"/>
<keyword evidence="2" id="KW-1185">Reference proteome</keyword>
<dbReference type="EMBL" id="HG739280">
    <property type="protein sequence ID" value="CDP18012.1"/>
    <property type="molecule type" value="Genomic_DNA"/>
</dbReference>
<protein>
    <submittedName>
        <fullName evidence="1">Uncharacterized protein</fullName>
    </submittedName>
</protein>
<accession>A0A068VBP0</accession>
<reference evidence="2" key="1">
    <citation type="journal article" date="2014" name="Science">
        <title>The coffee genome provides insight into the convergent evolution of caffeine biosynthesis.</title>
        <authorList>
            <person name="Denoeud F."/>
            <person name="Carretero-Paulet L."/>
            <person name="Dereeper A."/>
            <person name="Droc G."/>
            <person name="Guyot R."/>
            <person name="Pietrella M."/>
            <person name="Zheng C."/>
            <person name="Alberti A."/>
            <person name="Anthony F."/>
            <person name="Aprea G."/>
            <person name="Aury J.M."/>
            <person name="Bento P."/>
            <person name="Bernard M."/>
            <person name="Bocs S."/>
            <person name="Campa C."/>
            <person name="Cenci A."/>
            <person name="Combes M.C."/>
            <person name="Crouzillat D."/>
            <person name="Da Silva C."/>
            <person name="Daddiego L."/>
            <person name="De Bellis F."/>
            <person name="Dussert S."/>
            <person name="Garsmeur O."/>
            <person name="Gayraud T."/>
            <person name="Guignon V."/>
            <person name="Jahn K."/>
            <person name="Jamilloux V."/>
            <person name="Joet T."/>
            <person name="Labadie K."/>
            <person name="Lan T."/>
            <person name="Leclercq J."/>
            <person name="Lepelley M."/>
            <person name="Leroy T."/>
            <person name="Li L.T."/>
            <person name="Librado P."/>
            <person name="Lopez L."/>
            <person name="Munoz A."/>
            <person name="Noel B."/>
            <person name="Pallavicini A."/>
            <person name="Perrotta G."/>
            <person name="Poncet V."/>
            <person name="Pot D."/>
            <person name="Priyono X."/>
            <person name="Rigoreau M."/>
            <person name="Rouard M."/>
            <person name="Rozas J."/>
            <person name="Tranchant-Dubreuil C."/>
            <person name="VanBuren R."/>
            <person name="Zhang Q."/>
            <person name="Andrade A.C."/>
            <person name="Argout X."/>
            <person name="Bertrand B."/>
            <person name="de Kochko A."/>
            <person name="Graziosi G."/>
            <person name="Henry R.J."/>
            <person name="Jayarama X."/>
            <person name="Ming R."/>
            <person name="Nagai C."/>
            <person name="Rounsley S."/>
            <person name="Sankoff D."/>
            <person name="Giuliano G."/>
            <person name="Albert V.A."/>
            <person name="Wincker P."/>
            <person name="Lashermes P."/>
        </authorList>
    </citation>
    <scope>NUCLEOTIDE SEQUENCE [LARGE SCALE GENOMIC DNA]</scope>
    <source>
        <strain evidence="2">cv. DH200-94</strain>
    </source>
</reference>
<name>A0A068VBP0_COFCA</name>
<dbReference type="AlphaFoldDB" id="A0A068VBP0"/>
<proteinExistence type="predicted"/>
<evidence type="ECO:0000313" key="2">
    <source>
        <dbReference type="Proteomes" id="UP000295252"/>
    </source>
</evidence>
<dbReference type="Proteomes" id="UP000295252">
    <property type="component" value="Chromosome III"/>
</dbReference>
<dbReference type="Gramene" id="CDP18012">
    <property type="protein sequence ID" value="CDP18012"/>
    <property type="gene ID" value="GSCOC_T00001360001"/>
</dbReference>
<sequence length="62" mass="7127">MLLEISGSDFVKYNCLEKTILHLFELLEVGGPFLLLIHLCSLSFFPPFTDLLETLNQVYFCT</sequence>
<evidence type="ECO:0000313" key="1">
    <source>
        <dbReference type="EMBL" id="CDP18012.1"/>
    </source>
</evidence>
<gene>
    <name evidence="1" type="ORF">GSCOC_T00001360001</name>
</gene>
<organism evidence="1 2">
    <name type="scientific">Coffea canephora</name>
    <name type="common">Robusta coffee</name>
    <dbReference type="NCBI Taxonomy" id="49390"/>
    <lineage>
        <taxon>Eukaryota</taxon>
        <taxon>Viridiplantae</taxon>
        <taxon>Streptophyta</taxon>
        <taxon>Embryophyta</taxon>
        <taxon>Tracheophyta</taxon>
        <taxon>Spermatophyta</taxon>
        <taxon>Magnoliopsida</taxon>
        <taxon>eudicotyledons</taxon>
        <taxon>Gunneridae</taxon>
        <taxon>Pentapetalae</taxon>
        <taxon>asterids</taxon>
        <taxon>lamiids</taxon>
        <taxon>Gentianales</taxon>
        <taxon>Rubiaceae</taxon>
        <taxon>Ixoroideae</taxon>
        <taxon>Gardenieae complex</taxon>
        <taxon>Bertiereae - Coffeeae clade</taxon>
        <taxon>Coffeeae</taxon>
        <taxon>Coffea</taxon>
    </lineage>
</organism>